<gene>
    <name evidence="1" type="ORF">SAMN04489727_2270</name>
</gene>
<evidence type="ECO:0000313" key="1">
    <source>
        <dbReference type="EMBL" id="SEC02259.1"/>
    </source>
</evidence>
<organism evidence="1 2">
    <name type="scientific">Amycolatopsis tolypomycina</name>
    <dbReference type="NCBI Taxonomy" id="208445"/>
    <lineage>
        <taxon>Bacteria</taxon>
        <taxon>Bacillati</taxon>
        <taxon>Actinomycetota</taxon>
        <taxon>Actinomycetes</taxon>
        <taxon>Pseudonocardiales</taxon>
        <taxon>Pseudonocardiaceae</taxon>
        <taxon>Amycolatopsis</taxon>
    </lineage>
</organism>
<dbReference type="InterPro" id="IPR015315">
    <property type="entry name" value="DUF1963"/>
</dbReference>
<sequence>MASAWTALARPGIRLVPGGDGPRVGRIGGAPRMPADLPWPEWPGRGPLDFVAAVDCAALPREFLSIPLPEAGTLLFFSFDGFRRGSDDEPRLEDVEGHRVLYVPAGVPVVERTAPEGPVPYPAHDLSAEVVATAPEREHILLDQTTIASGESLDEAVETVEIPGGHSESDVFGVLAAQARGGGREHQVGGFAAPVQGAVEIEIAAEVLGDHQDPRLAEEAACWVLLAQIDSDDKTDMTWGDAGMLYWLIRTDDLEAGRFDRAKCTLQCG</sequence>
<dbReference type="Pfam" id="PF09234">
    <property type="entry name" value="DUF1963"/>
    <property type="match status" value="1"/>
</dbReference>
<protein>
    <submittedName>
        <fullName evidence="1">Uncharacterized protein YwqG</fullName>
    </submittedName>
</protein>
<keyword evidence="2" id="KW-1185">Reference proteome</keyword>
<dbReference type="PANTHER" id="PTHR36436">
    <property type="entry name" value="SLL5081 PROTEIN"/>
    <property type="match status" value="1"/>
</dbReference>
<proteinExistence type="predicted"/>
<dbReference type="Gene3D" id="2.30.320.10">
    <property type="entry name" value="YwqG-like"/>
    <property type="match status" value="1"/>
</dbReference>
<dbReference type="PANTHER" id="PTHR36436:SF6">
    <property type="entry name" value="SLL5081 PROTEIN"/>
    <property type="match status" value="1"/>
</dbReference>
<dbReference type="EMBL" id="FNSO01000004">
    <property type="protein sequence ID" value="SEC02259.1"/>
    <property type="molecule type" value="Genomic_DNA"/>
</dbReference>
<dbReference type="AlphaFoldDB" id="A0A1H4P4I4"/>
<evidence type="ECO:0000313" key="2">
    <source>
        <dbReference type="Proteomes" id="UP000199622"/>
    </source>
</evidence>
<name>A0A1H4P4I4_9PSEU</name>
<dbReference type="STRING" id="208445.SAMN04489727_2270"/>
<dbReference type="Proteomes" id="UP000199622">
    <property type="component" value="Unassembled WGS sequence"/>
</dbReference>
<dbReference type="SUPFAM" id="SSF103032">
    <property type="entry name" value="Hypothetical protein YwqG"/>
    <property type="match status" value="1"/>
</dbReference>
<dbReference type="InterPro" id="IPR035948">
    <property type="entry name" value="YwqG-like_sf"/>
</dbReference>
<reference evidence="2" key="1">
    <citation type="submission" date="2016-10" db="EMBL/GenBank/DDBJ databases">
        <authorList>
            <person name="Varghese N."/>
            <person name="Submissions S."/>
        </authorList>
    </citation>
    <scope>NUCLEOTIDE SEQUENCE [LARGE SCALE GENOMIC DNA]</scope>
    <source>
        <strain evidence="2">DSM 44544</strain>
    </source>
</reference>
<accession>A0A1H4P4I4</accession>